<dbReference type="CDD" id="cd03058">
    <property type="entry name" value="GST_N_Tau"/>
    <property type="match status" value="1"/>
</dbReference>
<evidence type="ECO:0000256" key="3">
    <source>
        <dbReference type="ARBA" id="ARBA00047960"/>
    </source>
</evidence>
<dbReference type="SFLD" id="SFLDS00019">
    <property type="entry name" value="Glutathione_Transferase_(cytos"/>
    <property type="match status" value="1"/>
</dbReference>
<evidence type="ECO:0000259" key="4">
    <source>
        <dbReference type="PROSITE" id="PS50404"/>
    </source>
</evidence>
<dbReference type="GO" id="GO:0005737">
    <property type="term" value="C:cytoplasm"/>
    <property type="evidence" value="ECO:0007669"/>
    <property type="project" value="TreeGrafter"/>
</dbReference>
<dbReference type="PANTHER" id="PTHR11260">
    <property type="entry name" value="GLUTATHIONE S-TRANSFERASE, GST, SUPERFAMILY, GST DOMAIN CONTAINING"/>
    <property type="match status" value="1"/>
</dbReference>
<dbReference type="InterPro" id="IPR036249">
    <property type="entry name" value="Thioredoxin-like_sf"/>
</dbReference>
<dbReference type="PROSITE" id="PS50404">
    <property type="entry name" value="GST_NTER"/>
    <property type="match status" value="1"/>
</dbReference>
<dbReference type="InterPro" id="IPR004045">
    <property type="entry name" value="Glutathione_S-Trfase_N"/>
</dbReference>
<dbReference type="SFLD" id="SFLDG01152">
    <property type="entry name" value="Main.3:_Omega-_and_Tau-like"/>
    <property type="match status" value="1"/>
</dbReference>
<dbReference type="InterPro" id="IPR040079">
    <property type="entry name" value="Glutathione_S-Trfase"/>
</dbReference>
<dbReference type="EC" id="2.5.1.18" evidence="1"/>
<dbReference type="SUPFAM" id="SSF52833">
    <property type="entry name" value="Thioredoxin-like"/>
    <property type="match status" value="1"/>
</dbReference>
<dbReference type="InterPro" id="IPR045073">
    <property type="entry name" value="Omega/Tau-like"/>
</dbReference>
<dbReference type="SUPFAM" id="SSF47616">
    <property type="entry name" value="GST C-terminal domain-like"/>
    <property type="match status" value="1"/>
</dbReference>
<evidence type="ECO:0000256" key="1">
    <source>
        <dbReference type="ARBA" id="ARBA00012452"/>
    </source>
</evidence>
<dbReference type="AlphaFoldDB" id="A0A8T2RU45"/>
<feature type="domain" description="GST C-terminal" evidence="5">
    <location>
        <begin position="90"/>
        <end position="222"/>
    </location>
</feature>
<evidence type="ECO:0000313" key="7">
    <source>
        <dbReference type="Proteomes" id="UP000825935"/>
    </source>
</evidence>
<dbReference type="Gene3D" id="3.40.30.10">
    <property type="entry name" value="Glutaredoxin"/>
    <property type="match status" value="1"/>
</dbReference>
<proteinExistence type="predicted"/>
<dbReference type="InterPro" id="IPR036282">
    <property type="entry name" value="Glutathione-S-Trfase_C_sf"/>
</dbReference>
<name>A0A8T2RU45_CERRI</name>
<dbReference type="PROSITE" id="PS50405">
    <property type="entry name" value="GST_CTER"/>
    <property type="match status" value="1"/>
</dbReference>
<dbReference type="Pfam" id="PF02798">
    <property type="entry name" value="GST_N"/>
    <property type="match status" value="1"/>
</dbReference>
<sequence>MAEVQLLSFWSSPYVMTVEVALALKGVQYEKVPQDLSDKSELLLKSNPVHKAVPVLLHNGNCVCESSIIVQYVDETWPAPKGSADLLPADAYGKAMARFWADYANKKVKDALTGILKSCKRSEEEKKAAEEHMLSVMGMLDSALGEMGGAGPFFGGASMGFVDVILIPLLPSLPAVEGLAGVQVPLVQRFPRLEAWFAACQAHHVASLLPSSASISEYVSRVHLPRLSP</sequence>
<dbReference type="GO" id="GO:0004364">
    <property type="term" value="F:glutathione transferase activity"/>
    <property type="evidence" value="ECO:0007669"/>
    <property type="project" value="UniProtKB-EC"/>
</dbReference>
<evidence type="ECO:0000259" key="5">
    <source>
        <dbReference type="PROSITE" id="PS50405"/>
    </source>
</evidence>
<dbReference type="EMBL" id="CM035429">
    <property type="protein sequence ID" value="KAH7299976.1"/>
    <property type="molecule type" value="Genomic_DNA"/>
</dbReference>
<dbReference type="InterPro" id="IPR041695">
    <property type="entry name" value="GST_C_5"/>
</dbReference>
<dbReference type="FunFam" id="3.40.30.10:FF:000014">
    <property type="entry name" value="Tau class glutathione S-transferase"/>
    <property type="match status" value="1"/>
</dbReference>
<comment type="catalytic activity">
    <reaction evidence="3">
        <text>RX + glutathione = an S-substituted glutathione + a halide anion + H(+)</text>
        <dbReference type="Rhea" id="RHEA:16437"/>
        <dbReference type="ChEBI" id="CHEBI:15378"/>
        <dbReference type="ChEBI" id="CHEBI:16042"/>
        <dbReference type="ChEBI" id="CHEBI:17792"/>
        <dbReference type="ChEBI" id="CHEBI:57925"/>
        <dbReference type="ChEBI" id="CHEBI:90779"/>
        <dbReference type="EC" id="2.5.1.18"/>
    </reaction>
</comment>
<dbReference type="OMA" id="HHVWIAK"/>
<dbReference type="Gene3D" id="1.20.1050.10">
    <property type="match status" value="1"/>
</dbReference>
<organism evidence="6 7">
    <name type="scientific">Ceratopteris richardii</name>
    <name type="common">Triangle waterfern</name>
    <dbReference type="NCBI Taxonomy" id="49495"/>
    <lineage>
        <taxon>Eukaryota</taxon>
        <taxon>Viridiplantae</taxon>
        <taxon>Streptophyta</taxon>
        <taxon>Embryophyta</taxon>
        <taxon>Tracheophyta</taxon>
        <taxon>Polypodiopsida</taxon>
        <taxon>Polypodiidae</taxon>
        <taxon>Polypodiales</taxon>
        <taxon>Pteridineae</taxon>
        <taxon>Pteridaceae</taxon>
        <taxon>Parkerioideae</taxon>
        <taxon>Ceratopteris</taxon>
    </lineage>
</organism>
<gene>
    <name evidence="6" type="ORF">KP509_24G039000</name>
</gene>
<protein>
    <recommendedName>
        <fullName evidence="1">glutathione transferase</fullName>
        <ecNumber evidence="1">2.5.1.18</ecNumber>
    </recommendedName>
</protein>
<dbReference type="InterPro" id="IPR010987">
    <property type="entry name" value="Glutathione-S-Trfase_C-like"/>
</dbReference>
<keyword evidence="2" id="KW-0808">Transferase</keyword>
<keyword evidence="7" id="KW-1185">Reference proteome</keyword>
<dbReference type="Pfam" id="PF16865">
    <property type="entry name" value="GST_C_5"/>
    <property type="match status" value="1"/>
</dbReference>
<evidence type="ECO:0000256" key="2">
    <source>
        <dbReference type="ARBA" id="ARBA00022679"/>
    </source>
</evidence>
<comment type="caution">
    <text evidence="6">The sequence shown here is derived from an EMBL/GenBank/DDBJ whole genome shotgun (WGS) entry which is preliminary data.</text>
</comment>
<accession>A0A8T2RU45</accession>
<dbReference type="GO" id="GO:0006749">
    <property type="term" value="P:glutathione metabolic process"/>
    <property type="evidence" value="ECO:0007669"/>
    <property type="project" value="TreeGrafter"/>
</dbReference>
<dbReference type="SFLD" id="SFLDG00358">
    <property type="entry name" value="Main_(cytGST)"/>
    <property type="match status" value="1"/>
</dbReference>
<dbReference type="PANTHER" id="PTHR11260:SF781">
    <property type="entry name" value="GLUTATHIONE S-TRANSFERASE U19"/>
    <property type="match status" value="1"/>
</dbReference>
<reference evidence="6" key="1">
    <citation type="submission" date="2021-08" db="EMBL/GenBank/DDBJ databases">
        <title>WGS assembly of Ceratopteris richardii.</title>
        <authorList>
            <person name="Marchant D.B."/>
            <person name="Chen G."/>
            <person name="Jenkins J."/>
            <person name="Shu S."/>
            <person name="Leebens-Mack J."/>
            <person name="Grimwood J."/>
            <person name="Schmutz J."/>
            <person name="Soltis P."/>
            <person name="Soltis D."/>
            <person name="Chen Z.-H."/>
        </authorList>
    </citation>
    <scope>NUCLEOTIDE SEQUENCE</scope>
    <source>
        <strain evidence="6">Whitten #5841</strain>
        <tissue evidence="6">Leaf</tissue>
    </source>
</reference>
<dbReference type="OrthoDB" id="4951845at2759"/>
<evidence type="ECO:0000313" key="6">
    <source>
        <dbReference type="EMBL" id="KAH7299976.1"/>
    </source>
</evidence>
<dbReference type="Proteomes" id="UP000825935">
    <property type="component" value="Chromosome 24"/>
</dbReference>
<feature type="domain" description="GST N-terminal" evidence="4">
    <location>
        <begin position="2"/>
        <end position="81"/>
    </location>
</feature>